<organism evidence="4 5">
    <name type="scientific">Shouchella lonarensis</name>
    <dbReference type="NCBI Taxonomy" id="1464122"/>
    <lineage>
        <taxon>Bacteria</taxon>
        <taxon>Bacillati</taxon>
        <taxon>Bacillota</taxon>
        <taxon>Bacilli</taxon>
        <taxon>Bacillales</taxon>
        <taxon>Bacillaceae</taxon>
        <taxon>Shouchella</taxon>
    </lineage>
</organism>
<dbReference type="OrthoDB" id="9768243at2"/>
<keyword evidence="5" id="KW-1185">Reference proteome</keyword>
<name>A0A1G6ID55_9BACI</name>
<gene>
    <name evidence="4" type="ORF">SAMN05421737_10520</name>
</gene>
<keyword evidence="1" id="KW-0547">Nucleotide-binding</keyword>
<evidence type="ECO:0000256" key="2">
    <source>
        <dbReference type="ARBA" id="ARBA00022840"/>
    </source>
</evidence>
<proteinExistence type="predicted"/>
<dbReference type="STRING" id="1464122.SAMN05421737_10520"/>
<protein>
    <submittedName>
        <fullName evidence="4">Stage III sporulation protein AA</fullName>
    </submittedName>
</protein>
<keyword evidence="2" id="KW-0067">ATP-binding</keyword>
<dbReference type="RefSeq" id="WP_090775391.1">
    <property type="nucleotide sequence ID" value="NZ_FMYM01000005.1"/>
</dbReference>
<dbReference type="Proteomes" id="UP000242662">
    <property type="component" value="Unassembled WGS sequence"/>
</dbReference>
<evidence type="ECO:0000259" key="3">
    <source>
        <dbReference type="SMART" id="SM00382"/>
    </source>
</evidence>
<dbReference type="NCBIfam" id="TIGR02858">
    <property type="entry name" value="spore_III_AA"/>
    <property type="match status" value="1"/>
</dbReference>
<reference evidence="5" key="1">
    <citation type="submission" date="2016-09" db="EMBL/GenBank/DDBJ databases">
        <authorList>
            <person name="Varghese N."/>
            <person name="Submissions S."/>
        </authorList>
    </citation>
    <scope>NUCLEOTIDE SEQUENCE [LARGE SCALE GENOMIC DNA]</scope>
    <source>
        <strain evidence="5">25nlg</strain>
    </source>
</reference>
<dbReference type="PANTHER" id="PTHR20953:SF3">
    <property type="entry name" value="P-LOOP CONTAINING NUCLEOSIDE TRIPHOSPHATE HYDROLASES SUPERFAMILY PROTEIN"/>
    <property type="match status" value="1"/>
</dbReference>
<accession>A0A1G6ID55</accession>
<dbReference type="InterPro" id="IPR014217">
    <property type="entry name" value="Spore_III_AA"/>
</dbReference>
<sequence length="312" mass="35278">MFKDLLRILPAHIHGLIETLSKPELNLLEEIRIRVHRPLELLIAGKPVYPKKNNNHYEVTLEDAQIVLNQLSEYSLYAFEEELRRGYITIQGGHRVGITGKVVLEKGAVQTMRSISSFNIRIARQKKGAAKHLISDVYDQRMGWQNTLLVGPPQTGKTTLLRDLSRHISEGVKERRIASRKVGIVDERSEIAACVNGIPQHDLGYRADVLDRCPKAEGMMMMIRSMSPDVLIVDEIGRQEDVEAILEAMHAGVVLMATAHGDSYESLMKRPTFSALFQAQAFTRIIELGRDPHPGTVKRVRLPKQVKERIKQ</sequence>
<dbReference type="Pfam" id="PF19568">
    <property type="entry name" value="Spore_III_AA"/>
    <property type="match status" value="1"/>
</dbReference>
<evidence type="ECO:0000313" key="4">
    <source>
        <dbReference type="EMBL" id="SDC04340.1"/>
    </source>
</evidence>
<dbReference type="GO" id="GO:0005524">
    <property type="term" value="F:ATP binding"/>
    <property type="evidence" value="ECO:0007669"/>
    <property type="project" value="UniProtKB-KW"/>
</dbReference>
<dbReference type="InterPro" id="IPR003593">
    <property type="entry name" value="AAA+_ATPase"/>
</dbReference>
<dbReference type="PANTHER" id="PTHR20953">
    <property type="entry name" value="KINASE-RELATED"/>
    <property type="match status" value="1"/>
</dbReference>
<evidence type="ECO:0000256" key="1">
    <source>
        <dbReference type="ARBA" id="ARBA00022741"/>
    </source>
</evidence>
<dbReference type="InterPro" id="IPR045735">
    <property type="entry name" value="Spore_III_AA_AAA+_ATPase"/>
</dbReference>
<dbReference type="SUPFAM" id="SSF52540">
    <property type="entry name" value="P-loop containing nucleoside triphosphate hydrolases"/>
    <property type="match status" value="1"/>
</dbReference>
<dbReference type="SMART" id="SM00382">
    <property type="entry name" value="AAA"/>
    <property type="match status" value="1"/>
</dbReference>
<evidence type="ECO:0000313" key="5">
    <source>
        <dbReference type="Proteomes" id="UP000242662"/>
    </source>
</evidence>
<dbReference type="Gene3D" id="3.40.50.300">
    <property type="entry name" value="P-loop containing nucleotide triphosphate hydrolases"/>
    <property type="match status" value="1"/>
</dbReference>
<feature type="domain" description="AAA+ ATPase" evidence="3">
    <location>
        <begin position="143"/>
        <end position="292"/>
    </location>
</feature>
<dbReference type="InterPro" id="IPR027417">
    <property type="entry name" value="P-loop_NTPase"/>
</dbReference>
<dbReference type="AlphaFoldDB" id="A0A1G6ID55"/>
<dbReference type="EMBL" id="FMYM01000005">
    <property type="protein sequence ID" value="SDC04340.1"/>
    <property type="molecule type" value="Genomic_DNA"/>
</dbReference>